<gene>
    <name evidence="2" type="ORF">PsYK624_103230</name>
</gene>
<name>A0A9P3GIA3_9APHY</name>
<protein>
    <submittedName>
        <fullName evidence="2">Uncharacterized protein</fullName>
    </submittedName>
</protein>
<dbReference type="OrthoDB" id="2746120at2759"/>
<comment type="caution">
    <text evidence="2">The sequence shown here is derived from an EMBL/GenBank/DDBJ whole genome shotgun (WGS) entry which is preliminary data.</text>
</comment>
<evidence type="ECO:0000313" key="3">
    <source>
        <dbReference type="Proteomes" id="UP000703269"/>
    </source>
</evidence>
<evidence type="ECO:0000256" key="1">
    <source>
        <dbReference type="SAM" id="MobiDB-lite"/>
    </source>
</evidence>
<organism evidence="2 3">
    <name type="scientific">Phanerochaete sordida</name>
    <dbReference type="NCBI Taxonomy" id="48140"/>
    <lineage>
        <taxon>Eukaryota</taxon>
        <taxon>Fungi</taxon>
        <taxon>Dikarya</taxon>
        <taxon>Basidiomycota</taxon>
        <taxon>Agaricomycotina</taxon>
        <taxon>Agaricomycetes</taxon>
        <taxon>Polyporales</taxon>
        <taxon>Phanerochaetaceae</taxon>
        <taxon>Phanerochaete</taxon>
    </lineage>
</organism>
<dbReference type="Proteomes" id="UP000703269">
    <property type="component" value="Unassembled WGS sequence"/>
</dbReference>
<sequence>MSVEGFPSWIQDLYPRTRKMDVGAKDRGEWEALVDDWLRLEVALGFDGESPRLGTKGRPPAVGAWIKNARAKTVTDWMKKAAEKAKTPIDKKKYAEQFAQWWDGLNPDWRERVDGRLVTGGEGNWDSLIVPGVNGLINVLAGLEGLHTTADDAEWLWQLRDVRWAMSEMRKAVTPSGTKRAASSDDDHEASAPHPKRIRKAGGAAAAA</sequence>
<proteinExistence type="predicted"/>
<dbReference type="AlphaFoldDB" id="A0A9P3GIA3"/>
<dbReference type="EMBL" id="BPQB01000038">
    <property type="protein sequence ID" value="GJE94155.1"/>
    <property type="molecule type" value="Genomic_DNA"/>
</dbReference>
<accession>A0A9P3GIA3</accession>
<keyword evidence="3" id="KW-1185">Reference proteome</keyword>
<feature type="region of interest" description="Disordered" evidence="1">
    <location>
        <begin position="171"/>
        <end position="208"/>
    </location>
</feature>
<reference evidence="2 3" key="1">
    <citation type="submission" date="2021-08" db="EMBL/GenBank/DDBJ databases">
        <title>Draft Genome Sequence of Phanerochaete sordida strain YK-624.</title>
        <authorList>
            <person name="Mori T."/>
            <person name="Dohra H."/>
            <person name="Suzuki T."/>
            <person name="Kawagishi H."/>
            <person name="Hirai H."/>
        </authorList>
    </citation>
    <scope>NUCLEOTIDE SEQUENCE [LARGE SCALE GENOMIC DNA]</scope>
    <source>
        <strain evidence="2 3">YK-624</strain>
    </source>
</reference>
<evidence type="ECO:0000313" key="2">
    <source>
        <dbReference type="EMBL" id="GJE94155.1"/>
    </source>
</evidence>
<feature type="compositionally biased region" description="Basic and acidic residues" evidence="1">
    <location>
        <begin position="182"/>
        <end position="191"/>
    </location>
</feature>